<proteinExistence type="predicted"/>
<dbReference type="InterPro" id="IPR007110">
    <property type="entry name" value="Ig-like_dom"/>
</dbReference>
<accession>A0AAV9RM45</accession>
<keyword evidence="1" id="KW-0732">Signal</keyword>
<keyword evidence="2" id="KW-1015">Disulfide bond</keyword>
<evidence type="ECO:0000313" key="4">
    <source>
        <dbReference type="EMBL" id="KAK5610056.1"/>
    </source>
</evidence>
<protein>
    <recommendedName>
        <fullName evidence="3">Ig-like domain-containing protein</fullName>
    </recommendedName>
</protein>
<dbReference type="InterPro" id="IPR050958">
    <property type="entry name" value="Cell_Adh-Cytoskel_Orgn"/>
</dbReference>
<dbReference type="Proteomes" id="UP001311232">
    <property type="component" value="Unassembled WGS sequence"/>
</dbReference>
<dbReference type="InterPro" id="IPR013783">
    <property type="entry name" value="Ig-like_fold"/>
</dbReference>
<dbReference type="SUPFAM" id="SSF48726">
    <property type="entry name" value="Immunoglobulin"/>
    <property type="match status" value="2"/>
</dbReference>
<reference evidence="4 5" key="1">
    <citation type="submission" date="2021-06" db="EMBL/GenBank/DDBJ databases">
        <authorList>
            <person name="Palmer J.M."/>
        </authorList>
    </citation>
    <scope>NUCLEOTIDE SEQUENCE [LARGE SCALE GENOMIC DNA]</scope>
    <source>
        <strain evidence="4 5">MEX-2019</strain>
        <tissue evidence="4">Muscle</tissue>
    </source>
</reference>
<feature type="non-terminal residue" evidence="4">
    <location>
        <position position="194"/>
    </location>
</feature>
<dbReference type="EMBL" id="JAHHUM010001695">
    <property type="protein sequence ID" value="KAK5610056.1"/>
    <property type="molecule type" value="Genomic_DNA"/>
</dbReference>
<dbReference type="AlphaFoldDB" id="A0AAV9RM45"/>
<dbReference type="Pfam" id="PF07679">
    <property type="entry name" value="I-set"/>
    <property type="match status" value="2"/>
</dbReference>
<dbReference type="Gene3D" id="2.60.40.10">
    <property type="entry name" value="Immunoglobulins"/>
    <property type="match status" value="2"/>
</dbReference>
<dbReference type="InterPro" id="IPR036179">
    <property type="entry name" value="Ig-like_dom_sf"/>
</dbReference>
<dbReference type="GO" id="GO:0007156">
    <property type="term" value="P:homophilic cell adhesion via plasma membrane adhesion molecules"/>
    <property type="evidence" value="ECO:0007669"/>
    <property type="project" value="TreeGrafter"/>
</dbReference>
<dbReference type="InterPro" id="IPR003599">
    <property type="entry name" value="Ig_sub"/>
</dbReference>
<organism evidence="4 5">
    <name type="scientific">Crenichthys baileyi</name>
    <name type="common">White River springfish</name>
    <dbReference type="NCBI Taxonomy" id="28760"/>
    <lineage>
        <taxon>Eukaryota</taxon>
        <taxon>Metazoa</taxon>
        <taxon>Chordata</taxon>
        <taxon>Craniata</taxon>
        <taxon>Vertebrata</taxon>
        <taxon>Euteleostomi</taxon>
        <taxon>Actinopterygii</taxon>
        <taxon>Neopterygii</taxon>
        <taxon>Teleostei</taxon>
        <taxon>Neoteleostei</taxon>
        <taxon>Acanthomorphata</taxon>
        <taxon>Ovalentaria</taxon>
        <taxon>Atherinomorphae</taxon>
        <taxon>Cyprinodontiformes</taxon>
        <taxon>Goodeidae</taxon>
        <taxon>Crenichthys</taxon>
    </lineage>
</organism>
<dbReference type="SMART" id="SM00409">
    <property type="entry name" value="IG"/>
    <property type="match status" value="1"/>
</dbReference>
<feature type="domain" description="Ig-like" evidence="3">
    <location>
        <begin position="149"/>
        <end position="194"/>
    </location>
</feature>
<dbReference type="InterPro" id="IPR013098">
    <property type="entry name" value="Ig_I-set"/>
</dbReference>
<name>A0AAV9RM45_9TELE</name>
<evidence type="ECO:0000259" key="3">
    <source>
        <dbReference type="PROSITE" id="PS50835"/>
    </source>
</evidence>
<evidence type="ECO:0000256" key="1">
    <source>
        <dbReference type="ARBA" id="ARBA00022729"/>
    </source>
</evidence>
<dbReference type="GO" id="GO:0005886">
    <property type="term" value="C:plasma membrane"/>
    <property type="evidence" value="ECO:0007669"/>
    <property type="project" value="TreeGrafter"/>
</dbReference>
<dbReference type="PROSITE" id="PS50835">
    <property type="entry name" value="IG_LIKE"/>
    <property type="match status" value="2"/>
</dbReference>
<evidence type="ECO:0000313" key="5">
    <source>
        <dbReference type="Proteomes" id="UP001311232"/>
    </source>
</evidence>
<comment type="caution">
    <text evidence="4">The sequence shown here is derived from an EMBL/GenBank/DDBJ whole genome shotgun (WGS) entry which is preliminary data.</text>
</comment>
<keyword evidence="5" id="KW-1185">Reference proteome</keyword>
<sequence length="194" mass="21577">MLEQIRLWLNTSECLSISLEVQITPVHGEISLGESKFFMCDVQSSSESSHTRSCVETRNPVHSIQACRSTQLNNVHIVGVAKHVDWYGPSGERIDPNRPDLTVTRNDESSSTLTFYEAKTDSAGTYKCVATNGDQQAEATIKVKIFQRITFTNAPSPQEFTEGDNANIVCDVTSSPPPTVFWKYKGAKIQMEKD</sequence>
<dbReference type="PANTHER" id="PTHR45080:SF8">
    <property type="entry name" value="IG-LIKE DOMAIN-CONTAINING PROTEIN"/>
    <property type="match status" value="1"/>
</dbReference>
<gene>
    <name evidence="4" type="ORF">CRENBAI_013148</name>
</gene>
<evidence type="ECO:0000256" key="2">
    <source>
        <dbReference type="ARBA" id="ARBA00023157"/>
    </source>
</evidence>
<dbReference type="PANTHER" id="PTHR45080">
    <property type="entry name" value="CONTACTIN 5"/>
    <property type="match status" value="1"/>
</dbReference>
<feature type="domain" description="Ig-like" evidence="3">
    <location>
        <begin position="67"/>
        <end position="144"/>
    </location>
</feature>